<reference evidence="7" key="2">
    <citation type="submission" date="2021-04" db="EMBL/GenBank/DDBJ databases">
        <authorList>
            <person name="Gilroy R."/>
        </authorList>
    </citation>
    <scope>NUCLEOTIDE SEQUENCE</scope>
    <source>
        <strain evidence="7">ChiHjej9B8-13557</strain>
    </source>
</reference>
<dbReference type="InterPro" id="IPR019591">
    <property type="entry name" value="Mrp/NBP35_ATP-bd"/>
</dbReference>
<evidence type="ECO:0000256" key="3">
    <source>
        <dbReference type="ARBA" id="ARBA00022840"/>
    </source>
</evidence>
<protein>
    <recommendedName>
        <fullName evidence="6">Iron-sulfur cluster carrier protein</fullName>
    </recommendedName>
</protein>
<name>A0A9D2MDA4_9FIRM</name>
<organism evidence="7 8">
    <name type="scientific">Candidatus Faecalibacterium faecipullorum</name>
    <dbReference type="NCBI Taxonomy" id="2838578"/>
    <lineage>
        <taxon>Bacteria</taxon>
        <taxon>Bacillati</taxon>
        <taxon>Bacillota</taxon>
        <taxon>Clostridia</taxon>
        <taxon>Eubacteriales</taxon>
        <taxon>Oscillospiraceae</taxon>
        <taxon>Faecalibacterium</taxon>
    </lineage>
</organism>
<feature type="binding site" evidence="6">
    <location>
        <begin position="43"/>
        <end position="50"/>
    </location>
    <ligand>
        <name>ATP</name>
        <dbReference type="ChEBI" id="CHEBI:30616"/>
    </ligand>
</feature>
<sequence>MSEECTHDCSSCGLDCPSRQQAPQHEAPNPNSSIKKVIGVVSGKGGVGKSMTSALLACAMRRRGYHCGILDADITGPSIPKLFGIHGRAMADSQGCWPIQSRMGIDVMSINLLVENEEDPVVWRGPVIAGAVKQFWTDVVWKDVDFLFVDMPPGTGDVPLTVFQSLPVDGIIVVASPQELVGMIVAKAVNMAQMMNIPILGIIENMSYLVCPDCGKHISLFGESHVDEVAAKHGLTVLAKMPIDPALAQCADEGRIETYGGDYLAGAADAVQKLL</sequence>
<evidence type="ECO:0000256" key="5">
    <source>
        <dbReference type="ARBA" id="ARBA00023014"/>
    </source>
</evidence>
<dbReference type="PANTHER" id="PTHR42961:SF2">
    <property type="entry name" value="IRON-SULFUR PROTEIN NUBPL"/>
    <property type="match status" value="1"/>
</dbReference>
<dbReference type="GO" id="GO:0016226">
    <property type="term" value="P:iron-sulfur cluster assembly"/>
    <property type="evidence" value="ECO:0007669"/>
    <property type="project" value="InterPro"/>
</dbReference>
<gene>
    <name evidence="7" type="ORF">H9771_03515</name>
</gene>
<evidence type="ECO:0000256" key="1">
    <source>
        <dbReference type="ARBA" id="ARBA00022723"/>
    </source>
</evidence>
<evidence type="ECO:0000313" key="7">
    <source>
        <dbReference type="EMBL" id="HJB58720.1"/>
    </source>
</evidence>
<dbReference type="InterPro" id="IPR027417">
    <property type="entry name" value="P-loop_NTPase"/>
</dbReference>
<dbReference type="Gene3D" id="3.40.50.300">
    <property type="entry name" value="P-loop containing nucleotide triphosphate hydrolases"/>
    <property type="match status" value="1"/>
</dbReference>
<dbReference type="GO" id="GO:0016887">
    <property type="term" value="F:ATP hydrolysis activity"/>
    <property type="evidence" value="ECO:0007669"/>
    <property type="project" value="UniProtKB-UniRule"/>
</dbReference>
<keyword evidence="4 6" id="KW-0408">Iron</keyword>
<keyword evidence="2 6" id="KW-0547">Nucleotide-binding</keyword>
<evidence type="ECO:0000256" key="4">
    <source>
        <dbReference type="ARBA" id="ARBA00023004"/>
    </source>
</evidence>
<comment type="caution">
    <text evidence="7">The sequence shown here is derived from an EMBL/GenBank/DDBJ whole genome shotgun (WGS) entry which is preliminary data.</text>
</comment>
<dbReference type="SUPFAM" id="SSF52540">
    <property type="entry name" value="P-loop containing nucleoside triphosphate hydrolases"/>
    <property type="match status" value="1"/>
</dbReference>
<dbReference type="GO" id="GO:0051539">
    <property type="term" value="F:4 iron, 4 sulfur cluster binding"/>
    <property type="evidence" value="ECO:0007669"/>
    <property type="project" value="TreeGrafter"/>
</dbReference>
<dbReference type="GO" id="GO:0140663">
    <property type="term" value="F:ATP-dependent FeS chaperone activity"/>
    <property type="evidence" value="ECO:0007669"/>
    <property type="project" value="InterPro"/>
</dbReference>
<dbReference type="HAMAP" id="MF_02040">
    <property type="entry name" value="Mrp_NBP35"/>
    <property type="match status" value="1"/>
</dbReference>
<evidence type="ECO:0000313" key="8">
    <source>
        <dbReference type="Proteomes" id="UP000824211"/>
    </source>
</evidence>
<dbReference type="AlphaFoldDB" id="A0A9D2MDA4"/>
<evidence type="ECO:0000256" key="2">
    <source>
        <dbReference type="ARBA" id="ARBA00022741"/>
    </source>
</evidence>
<accession>A0A9D2MDA4</accession>
<keyword evidence="5 6" id="KW-0411">Iron-sulfur</keyword>
<dbReference type="GO" id="GO:0046872">
    <property type="term" value="F:metal ion binding"/>
    <property type="evidence" value="ECO:0007669"/>
    <property type="project" value="UniProtKB-KW"/>
</dbReference>
<comment type="function">
    <text evidence="6">Binds and transfers iron-sulfur (Fe-S) clusters to target apoproteins. Can hydrolyze ATP.</text>
</comment>
<dbReference type="CDD" id="cd02037">
    <property type="entry name" value="Mrp_NBP35"/>
    <property type="match status" value="1"/>
</dbReference>
<comment type="similarity">
    <text evidence="6">Belongs to the Mrp/NBP35 ATP-binding proteins family.</text>
</comment>
<proteinExistence type="inferred from homology"/>
<keyword evidence="6" id="KW-0378">Hydrolase</keyword>
<dbReference type="Pfam" id="PF10609">
    <property type="entry name" value="ParA"/>
    <property type="match status" value="1"/>
</dbReference>
<dbReference type="Proteomes" id="UP000824211">
    <property type="component" value="Unassembled WGS sequence"/>
</dbReference>
<dbReference type="InterPro" id="IPR044304">
    <property type="entry name" value="NUBPL-like"/>
</dbReference>
<dbReference type="EMBL" id="DWXX01000064">
    <property type="protein sequence ID" value="HJB58720.1"/>
    <property type="molecule type" value="Genomic_DNA"/>
</dbReference>
<keyword evidence="3 6" id="KW-0067">ATP-binding</keyword>
<reference evidence="7" key="1">
    <citation type="journal article" date="2021" name="PeerJ">
        <title>Extensive microbial diversity within the chicken gut microbiome revealed by metagenomics and culture.</title>
        <authorList>
            <person name="Gilroy R."/>
            <person name="Ravi A."/>
            <person name="Getino M."/>
            <person name="Pursley I."/>
            <person name="Horton D.L."/>
            <person name="Alikhan N.F."/>
            <person name="Baker D."/>
            <person name="Gharbi K."/>
            <person name="Hall N."/>
            <person name="Watson M."/>
            <person name="Adriaenssens E.M."/>
            <person name="Foster-Nyarko E."/>
            <person name="Jarju S."/>
            <person name="Secka A."/>
            <person name="Antonio M."/>
            <person name="Oren A."/>
            <person name="Chaudhuri R.R."/>
            <person name="La Ragione R."/>
            <person name="Hildebrand F."/>
            <person name="Pallen M.J."/>
        </authorList>
    </citation>
    <scope>NUCLEOTIDE SEQUENCE</scope>
    <source>
        <strain evidence="7">ChiHjej9B8-13557</strain>
    </source>
</reference>
<dbReference type="InterPro" id="IPR033756">
    <property type="entry name" value="YlxH/NBP35"/>
</dbReference>
<keyword evidence="1 6" id="KW-0479">Metal-binding</keyword>
<dbReference type="PANTHER" id="PTHR42961">
    <property type="entry name" value="IRON-SULFUR PROTEIN NUBPL"/>
    <property type="match status" value="1"/>
</dbReference>
<evidence type="ECO:0000256" key="6">
    <source>
        <dbReference type="HAMAP-Rule" id="MF_02040"/>
    </source>
</evidence>
<dbReference type="FunFam" id="3.40.50.300:FF:001119">
    <property type="entry name" value="Iron-sulfur cluster carrier protein"/>
    <property type="match status" value="1"/>
</dbReference>
<dbReference type="GO" id="GO:0005524">
    <property type="term" value="F:ATP binding"/>
    <property type="evidence" value="ECO:0007669"/>
    <property type="project" value="UniProtKB-UniRule"/>
</dbReference>
<comment type="subunit">
    <text evidence="6">Homodimer.</text>
</comment>